<keyword evidence="3" id="KW-0677">Repeat</keyword>
<dbReference type="InterPro" id="IPR018252">
    <property type="entry name" value="Annexin_repeat_CS"/>
</dbReference>
<accession>A0AAV6R292</accession>
<comment type="caution">
    <text evidence="9">The sequence shown here is derived from an EMBL/GenBank/DDBJ whole genome shotgun (WGS) entry which is preliminary data.</text>
</comment>
<dbReference type="InterPro" id="IPR018502">
    <property type="entry name" value="Annexin_repeat"/>
</dbReference>
<dbReference type="GO" id="GO:0007165">
    <property type="term" value="P:signal transduction"/>
    <property type="evidence" value="ECO:0007669"/>
    <property type="project" value="TreeGrafter"/>
</dbReference>
<protein>
    <submittedName>
        <fullName evidence="8">Annexin A1-like</fullName>
    </submittedName>
</protein>
<evidence type="ECO:0000256" key="3">
    <source>
        <dbReference type="ARBA" id="ARBA00022737"/>
    </source>
</evidence>
<comment type="similarity">
    <text evidence="1">Belongs to the annexin family.</text>
</comment>
<keyword evidence="6" id="KW-0111">Calcium/phospholipid-binding</keyword>
<proteinExistence type="inferred from homology"/>
<evidence type="ECO:0000256" key="7">
    <source>
        <dbReference type="SAM" id="MobiDB-lite"/>
    </source>
</evidence>
<evidence type="ECO:0000256" key="4">
    <source>
        <dbReference type="ARBA" id="ARBA00022837"/>
    </source>
</evidence>
<dbReference type="GO" id="GO:0005886">
    <property type="term" value="C:plasma membrane"/>
    <property type="evidence" value="ECO:0007669"/>
    <property type="project" value="TreeGrafter"/>
</dbReference>
<dbReference type="GO" id="GO:0005737">
    <property type="term" value="C:cytoplasm"/>
    <property type="evidence" value="ECO:0007669"/>
    <property type="project" value="TreeGrafter"/>
</dbReference>
<reference evidence="9" key="2">
    <citation type="submission" date="2021-03" db="EMBL/GenBank/DDBJ databases">
        <authorList>
            <person name="Guerrero-Cozar I."/>
            <person name="Gomez-Garrido J."/>
            <person name="Berbel C."/>
            <person name="Martinez-Blanch J.F."/>
            <person name="Alioto T."/>
            <person name="Claros M.G."/>
            <person name="Gagnaire P.A."/>
            <person name="Manchado M."/>
        </authorList>
    </citation>
    <scope>NUCLEOTIDE SEQUENCE</scope>
    <source>
        <strain evidence="9">Sse05_10M</strain>
        <tissue evidence="9">Blood</tissue>
    </source>
</reference>
<keyword evidence="2" id="KW-0597">Phosphoprotein</keyword>
<dbReference type="SMART" id="SM00335">
    <property type="entry name" value="ANX"/>
    <property type="match status" value="4"/>
</dbReference>
<evidence type="ECO:0000313" key="8">
    <source>
        <dbReference type="EMBL" id="KAG7498702.1"/>
    </source>
</evidence>
<dbReference type="PROSITE" id="PS51897">
    <property type="entry name" value="ANNEXIN_2"/>
    <property type="match status" value="4"/>
</dbReference>
<feature type="region of interest" description="Disordered" evidence="7">
    <location>
        <begin position="16"/>
        <end position="37"/>
    </location>
</feature>
<dbReference type="FunFam" id="1.10.220.10:FF:000002">
    <property type="entry name" value="Annexin"/>
    <property type="match status" value="1"/>
</dbReference>
<evidence type="ECO:0000256" key="6">
    <source>
        <dbReference type="ARBA" id="ARBA00023302"/>
    </source>
</evidence>
<dbReference type="FunFam" id="1.10.220.10:FF:000001">
    <property type="entry name" value="Annexin"/>
    <property type="match status" value="1"/>
</dbReference>
<keyword evidence="10" id="KW-1185">Reference proteome</keyword>
<keyword evidence="4" id="KW-0106">Calcium</keyword>
<sequence length="347" mass="39237">MSMFKRFFKGIIRDRDDEDDDRDTAQKHKPKPYHGTVVPYPNFSASHDASVLNSAIESKGVDEDVIIAVLVRRTNEQRQKIKAVYEASAGTRLVRDLESALRSDLEDITLALLMTPAQFDAYLIRKATKRLGTDEDVLVEVLASRTNQEIRDLKRAFKEEYDTDLESVIRDETKGDFTEALLAMLRADKDEITHVNMAQAKKDAETLFEAGEHPQGINVSTFIDILTKRSGPQLSKTFQMYASASDVSLPKALGMELRGDIEDCLIDIVKCAWNKSAFFAEKLHKAMKGYGTCEDTLIRVLVSRSEVDLKKIVEEYRAMYDISLQEDILHDTKGHYQKVLLGLCGPH</sequence>
<evidence type="ECO:0000256" key="1">
    <source>
        <dbReference type="ARBA" id="ARBA00007831"/>
    </source>
</evidence>
<name>A0AAV6R292_SOLSE</name>
<dbReference type="GO" id="GO:0005509">
    <property type="term" value="F:calcium ion binding"/>
    <property type="evidence" value="ECO:0007669"/>
    <property type="project" value="InterPro"/>
</dbReference>
<dbReference type="EMBL" id="JAGKHQ010000014">
    <property type="protein sequence ID" value="KAG7498702.1"/>
    <property type="molecule type" value="Genomic_DNA"/>
</dbReference>
<evidence type="ECO:0000256" key="5">
    <source>
        <dbReference type="ARBA" id="ARBA00023216"/>
    </source>
</evidence>
<dbReference type="Proteomes" id="UP000693946">
    <property type="component" value="Linkage Group LG21"/>
</dbReference>
<dbReference type="Pfam" id="PF00191">
    <property type="entry name" value="Annexin"/>
    <property type="match status" value="4"/>
</dbReference>
<dbReference type="GO" id="GO:0005544">
    <property type="term" value="F:calcium-dependent phospholipid binding"/>
    <property type="evidence" value="ECO:0007669"/>
    <property type="project" value="UniProtKB-KW"/>
</dbReference>
<dbReference type="AlphaFoldDB" id="A0AAV6R292"/>
<dbReference type="FunFam" id="1.10.220.10:FF:000003">
    <property type="entry name" value="Annexin"/>
    <property type="match status" value="1"/>
</dbReference>
<dbReference type="PROSITE" id="PS00223">
    <property type="entry name" value="ANNEXIN_1"/>
    <property type="match status" value="2"/>
</dbReference>
<dbReference type="PANTHER" id="PTHR10502:SF237">
    <property type="entry name" value="ANNEXIN"/>
    <property type="match status" value="1"/>
</dbReference>
<dbReference type="EMBL" id="JAGKHQ010000014">
    <property type="protein sequence ID" value="KAG7498703.1"/>
    <property type="molecule type" value="Genomic_DNA"/>
</dbReference>
<evidence type="ECO:0000313" key="9">
    <source>
        <dbReference type="EMBL" id="KAG7498703.1"/>
    </source>
</evidence>
<evidence type="ECO:0000256" key="2">
    <source>
        <dbReference type="ARBA" id="ARBA00022553"/>
    </source>
</evidence>
<dbReference type="GO" id="GO:0012506">
    <property type="term" value="C:vesicle membrane"/>
    <property type="evidence" value="ECO:0007669"/>
    <property type="project" value="TreeGrafter"/>
</dbReference>
<gene>
    <name evidence="9" type="ORF">JOB18_018203</name>
</gene>
<dbReference type="GO" id="GO:0005634">
    <property type="term" value="C:nucleus"/>
    <property type="evidence" value="ECO:0007669"/>
    <property type="project" value="TreeGrafter"/>
</dbReference>
<evidence type="ECO:0000313" key="10">
    <source>
        <dbReference type="Proteomes" id="UP000693946"/>
    </source>
</evidence>
<dbReference type="PANTHER" id="PTHR10502">
    <property type="entry name" value="ANNEXIN"/>
    <property type="match status" value="1"/>
</dbReference>
<dbReference type="GO" id="GO:0006909">
    <property type="term" value="P:phagocytosis"/>
    <property type="evidence" value="ECO:0007669"/>
    <property type="project" value="TreeGrafter"/>
</dbReference>
<keyword evidence="5" id="KW-0041">Annexin</keyword>
<dbReference type="GO" id="GO:0001786">
    <property type="term" value="F:phosphatidylserine binding"/>
    <property type="evidence" value="ECO:0007669"/>
    <property type="project" value="TreeGrafter"/>
</dbReference>
<dbReference type="FunFam" id="1.10.220.10:FF:000005">
    <property type="entry name" value="Annexin"/>
    <property type="match status" value="1"/>
</dbReference>
<dbReference type="GO" id="GO:0071385">
    <property type="term" value="P:cellular response to glucocorticoid stimulus"/>
    <property type="evidence" value="ECO:0007669"/>
    <property type="project" value="TreeGrafter"/>
</dbReference>
<reference evidence="9 10" key="1">
    <citation type="journal article" date="2021" name="Sci. Rep.">
        <title>Chromosome anchoring in Senegalese sole (Solea senegalensis) reveals sex-associated markers and genome rearrangements in flatfish.</title>
        <authorList>
            <person name="Guerrero-Cozar I."/>
            <person name="Gomez-Garrido J."/>
            <person name="Berbel C."/>
            <person name="Martinez-Blanch J.F."/>
            <person name="Alioto T."/>
            <person name="Claros M.G."/>
            <person name="Gagnaire P.A."/>
            <person name="Manchado M."/>
        </authorList>
    </citation>
    <scope>NUCLEOTIDE SEQUENCE [LARGE SCALE GENOMIC DNA]</scope>
    <source>
        <strain evidence="9">Sse05_10M</strain>
    </source>
</reference>
<organism evidence="9 10">
    <name type="scientific">Solea senegalensis</name>
    <name type="common">Senegalese sole</name>
    <dbReference type="NCBI Taxonomy" id="28829"/>
    <lineage>
        <taxon>Eukaryota</taxon>
        <taxon>Metazoa</taxon>
        <taxon>Chordata</taxon>
        <taxon>Craniata</taxon>
        <taxon>Vertebrata</taxon>
        <taxon>Euteleostomi</taxon>
        <taxon>Actinopterygii</taxon>
        <taxon>Neopterygii</taxon>
        <taxon>Teleostei</taxon>
        <taxon>Neoteleostei</taxon>
        <taxon>Acanthomorphata</taxon>
        <taxon>Carangaria</taxon>
        <taxon>Pleuronectiformes</taxon>
        <taxon>Pleuronectoidei</taxon>
        <taxon>Soleidae</taxon>
        <taxon>Solea</taxon>
    </lineage>
</organism>